<evidence type="ECO:0000256" key="1">
    <source>
        <dbReference type="ARBA" id="ARBA00005179"/>
    </source>
</evidence>
<comment type="pathway">
    <text evidence="1">Secondary metabolite biosynthesis.</text>
</comment>
<name>A1CLH5_ASPCL</name>
<dbReference type="NCBIfam" id="TIGR03429">
    <property type="entry name" value="arom_pren_DMATS"/>
    <property type="match status" value="1"/>
</dbReference>
<dbReference type="GeneID" id="4702737"/>
<dbReference type="VEuPathDB" id="FungiDB:ACLA_042210"/>
<dbReference type="OrthoDB" id="3354387at2759"/>
<dbReference type="eggNOG" id="ENOG502S2XP">
    <property type="taxonomic scope" value="Eukaryota"/>
</dbReference>
<keyword evidence="3" id="KW-0808">Transferase</keyword>
<evidence type="ECO:0000256" key="2">
    <source>
        <dbReference type="ARBA" id="ARBA00010209"/>
    </source>
</evidence>
<dbReference type="EMBL" id="DS027056">
    <property type="protein sequence ID" value="EAW09999.1"/>
    <property type="molecule type" value="Genomic_DNA"/>
</dbReference>
<keyword evidence="5" id="KW-1185">Reference proteome</keyword>
<gene>
    <name evidence="4" type="ORF">ACLA_042210</name>
</gene>
<sequence>MSKFVGAKPFSHAEISPCHYKPDIIPCVPRNLHSIKHNQTITMTVTAPSIPETIPENAELPKGKTPIRGVPHTPTHTSSWDLTSTWLVGANEHVRAWWDALGPQIASLADEAGYKMLAQTEILLLLHSVLLPHLGRYPPIQEKAPVEYRWTCTGDEHDHEHDHPTLTLAIEAAGDAKSTSHLTRHHLQATQQILELLASQLPSVSLRWYRHFVQAFHIDHHMDHSSHHRSSRHTDADRPRTPLAFEFADTGVVPRVYFSPPAQAQEEKPSLAIFTDAIRPLSESVSLLAFEEFVAFVDNHPVGVTLTPEVLGVDCAAASASLYLHAHTPLTNFESVIAILTLGGRVHGRDLAIMELWELLCAMLRLKHVNRTFSWGDELPGREREDWHQGLRYCFEIMPEREVPEVSVDIPVAGYGRDEDVLVGLEKFLKNRGQKPCAEGLARVVHMLRRGKTEHQPVLTHIVCSLQGGVLKVTSCMEPGLKQQYGEE</sequence>
<dbReference type="RefSeq" id="XP_001271425.1">
    <property type="nucleotide sequence ID" value="XM_001271424.1"/>
</dbReference>
<dbReference type="GO" id="GO:0009820">
    <property type="term" value="P:alkaloid metabolic process"/>
    <property type="evidence" value="ECO:0007669"/>
    <property type="project" value="InterPro"/>
</dbReference>
<dbReference type="Proteomes" id="UP000006701">
    <property type="component" value="Unassembled WGS sequence"/>
</dbReference>
<dbReference type="InterPro" id="IPR017795">
    <property type="entry name" value="ABBA_NscD-like"/>
</dbReference>
<dbReference type="KEGG" id="act:ACLA_042210"/>
<proteinExistence type="inferred from homology"/>
<dbReference type="PANTHER" id="PTHR40627:SF4">
    <property type="entry name" value="PRENYLTRANSFERASE ASQH1-RELATED"/>
    <property type="match status" value="1"/>
</dbReference>
<dbReference type="Pfam" id="PF11991">
    <property type="entry name" value="Trp_DMAT"/>
    <property type="match status" value="1"/>
</dbReference>
<evidence type="ECO:0000313" key="4">
    <source>
        <dbReference type="EMBL" id="EAW09999.1"/>
    </source>
</evidence>
<dbReference type="CDD" id="cd13929">
    <property type="entry name" value="PT-DMATS_CymD"/>
    <property type="match status" value="1"/>
</dbReference>
<reference evidence="4 5" key="1">
    <citation type="journal article" date="2008" name="PLoS Genet.">
        <title>Genomic islands in the pathogenic filamentous fungus Aspergillus fumigatus.</title>
        <authorList>
            <person name="Fedorova N.D."/>
            <person name="Khaldi N."/>
            <person name="Joardar V.S."/>
            <person name="Maiti R."/>
            <person name="Amedeo P."/>
            <person name="Anderson M.J."/>
            <person name="Crabtree J."/>
            <person name="Silva J.C."/>
            <person name="Badger J.H."/>
            <person name="Albarraq A."/>
            <person name="Angiuoli S."/>
            <person name="Bussey H."/>
            <person name="Bowyer P."/>
            <person name="Cotty P.J."/>
            <person name="Dyer P.S."/>
            <person name="Egan A."/>
            <person name="Galens K."/>
            <person name="Fraser-Liggett C.M."/>
            <person name="Haas B.J."/>
            <person name="Inman J.M."/>
            <person name="Kent R."/>
            <person name="Lemieux S."/>
            <person name="Malavazi I."/>
            <person name="Orvis J."/>
            <person name="Roemer T."/>
            <person name="Ronning C.M."/>
            <person name="Sundaram J.P."/>
            <person name="Sutton G."/>
            <person name="Turner G."/>
            <person name="Venter J.C."/>
            <person name="White O.R."/>
            <person name="Whitty B.R."/>
            <person name="Youngman P."/>
            <person name="Wolfe K.H."/>
            <person name="Goldman G.H."/>
            <person name="Wortman J.R."/>
            <person name="Jiang B."/>
            <person name="Denning D.W."/>
            <person name="Nierman W.C."/>
        </authorList>
    </citation>
    <scope>NUCLEOTIDE SEQUENCE [LARGE SCALE GENOMIC DNA]</scope>
    <source>
        <strain evidence="5">ATCC 1007 / CBS 513.65 / DSM 816 / NCTC 3887 / NRRL 1</strain>
    </source>
</reference>
<dbReference type="AlphaFoldDB" id="A1CLH5"/>
<dbReference type="HOGENOM" id="CLU_037431_1_0_1"/>
<accession>A1CLH5</accession>
<comment type="similarity">
    <text evidence="2">Belongs to the tryptophan dimethylallyltransferase family.</text>
</comment>
<dbReference type="GO" id="GO:0016765">
    <property type="term" value="F:transferase activity, transferring alkyl or aryl (other than methyl) groups"/>
    <property type="evidence" value="ECO:0007669"/>
    <property type="project" value="InterPro"/>
</dbReference>
<evidence type="ECO:0000256" key="3">
    <source>
        <dbReference type="ARBA" id="ARBA00022679"/>
    </source>
</evidence>
<dbReference type="PANTHER" id="PTHR40627">
    <property type="entry name" value="INDOLE PRENYLTRANSFERASE TDIB-RELATED"/>
    <property type="match status" value="1"/>
</dbReference>
<protein>
    <submittedName>
        <fullName evidence="4">Dimethylallyl tryptophan synthase, putative</fullName>
    </submittedName>
</protein>
<evidence type="ECO:0000313" key="5">
    <source>
        <dbReference type="Proteomes" id="UP000006701"/>
    </source>
</evidence>
<dbReference type="STRING" id="344612.A1CLH5"/>
<dbReference type="OMA" id="AIMELWE"/>
<organism evidence="4 5">
    <name type="scientific">Aspergillus clavatus (strain ATCC 1007 / CBS 513.65 / DSM 816 / NCTC 3887 / NRRL 1 / QM 1276 / 107)</name>
    <dbReference type="NCBI Taxonomy" id="344612"/>
    <lineage>
        <taxon>Eukaryota</taxon>
        <taxon>Fungi</taxon>
        <taxon>Dikarya</taxon>
        <taxon>Ascomycota</taxon>
        <taxon>Pezizomycotina</taxon>
        <taxon>Eurotiomycetes</taxon>
        <taxon>Eurotiomycetidae</taxon>
        <taxon>Eurotiales</taxon>
        <taxon>Aspergillaceae</taxon>
        <taxon>Aspergillus</taxon>
        <taxon>Aspergillus subgen. Fumigati</taxon>
    </lineage>
</organism>